<dbReference type="Proteomes" id="UP000248066">
    <property type="component" value="Unassembled WGS sequence"/>
</dbReference>
<evidence type="ECO:0000313" key="1">
    <source>
        <dbReference type="EMBL" id="PYZ97885.1"/>
    </source>
</evidence>
<keyword evidence="2" id="KW-1185">Reference proteome</keyword>
<accession>A0A2W0HK54</accession>
<organism evidence="1 2">
    <name type="scientific">Alteribacter lacisalsi</name>
    <dbReference type="NCBI Taxonomy" id="2045244"/>
    <lineage>
        <taxon>Bacteria</taxon>
        <taxon>Bacillati</taxon>
        <taxon>Bacillota</taxon>
        <taxon>Bacilli</taxon>
        <taxon>Bacillales</taxon>
        <taxon>Bacillaceae</taxon>
        <taxon>Alteribacter</taxon>
    </lineage>
</organism>
<dbReference type="AlphaFoldDB" id="A0A2W0HK54"/>
<comment type="caution">
    <text evidence="1">The sequence shown here is derived from an EMBL/GenBank/DDBJ whole genome shotgun (WGS) entry which is preliminary data.</text>
</comment>
<name>A0A2W0HK54_9BACI</name>
<reference evidence="1 2" key="1">
    <citation type="submission" date="2017-10" db="EMBL/GenBank/DDBJ databases">
        <title>Bacillus sp. nov., a halophilic bacterium isolated from a Yangshapao Lake.</title>
        <authorList>
            <person name="Wang H."/>
        </authorList>
    </citation>
    <scope>NUCLEOTIDE SEQUENCE [LARGE SCALE GENOMIC DNA]</scope>
    <source>
        <strain evidence="1 2">YSP-3</strain>
    </source>
</reference>
<evidence type="ECO:0000313" key="2">
    <source>
        <dbReference type="Proteomes" id="UP000248066"/>
    </source>
</evidence>
<dbReference type="EMBL" id="PDOF01000001">
    <property type="protein sequence ID" value="PYZ97885.1"/>
    <property type="molecule type" value="Genomic_DNA"/>
</dbReference>
<proteinExistence type="predicted"/>
<gene>
    <name evidence="1" type="ORF">CR205_04635</name>
</gene>
<sequence length="74" mass="8303">MLFPQECRALASINNKKISTLSFNRAFMLINLVFSGKIAVIAPHTLVKGSTIYAKTAIDLYYIKKAGEQIEQRI</sequence>
<protein>
    <submittedName>
        <fullName evidence="1">Uncharacterized protein</fullName>
    </submittedName>
</protein>